<comment type="catalytic activity">
    <reaction evidence="1">
        <text>ATP + protein L-histidine = ADP + protein N-phospho-L-histidine.</text>
        <dbReference type="EC" id="2.7.13.3"/>
    </reaction>
</comment>
<dbReference type="PANTHER" id="PTHR43047">
    <property type="entry name" value="TWO-COMPONENT HISTIDINE PROTEIN KINASE"/>
    <property type="match status" value="1"/>
</dbReference>
<dbReference type="GO" id="GO:0000155">
    <property type="term" value="F:phosphorelay sensor kinase activity"/>
    <property type="evidence" value="ECO:0007669"/>
    <property type="project" value="InterPro"/>
</dbReference>
<dbReference type="SUPFAM" id="SSF52172">
    <property type="entry name" value="CheY-like"/>
    <property type="match status" value="1"/>
</dbReference>
<dbReference type="PRINTS" id="PR00344">
    <property type="entry name" value="BCTRLSENSOR"/>
</dbReference>
<dbReference type="SMART" id="SM00387">
    <property type="entry name" value="HATPase_c"/>
    <property type="match status" value="1"/>
</dbReference>
<feature type="modified residue" description="4-aspartylphosphate" evidence="6">
    <location>
        <position position="673"/>
    </location>
</feature>
<dbReference type="InterPro" id="IPR036097">
    <property type="entry name" value="HisK_dim/P_sf"/>
</dbReference>
<evidence type="ECO:0000256" key="1">
    <source>
        <dbReference type="ARBA" id="ARBA00000085"/>
    </source>
</evidence>
<evidence type="ECO:0000256" key="2">
    <source>
        <dbReference type="ARBA" id="ARBA00012438"/>
    </source>
</evidence>
<dbReference type="InterPro" id="IPR011006">
    <property type="entry name" value="CheY-like_superfamily"/>
</dbReference>
<dbReference type="GO" id="GO:0005886">
    <property type="term" value="C:plasma membrane"/>
    <property type="evidence" value="ECO:0007669"/>
    <property type="project" value="TreeGrafter"/>
</dbReference>
<feature type="coiled-coil region" evidence="7">
    <location>
        <begin position="344"/>
        <end position="378"/>
    </location>
</feature>
<dbReference type="PANTHER" id="PTHR43047:SF9">
    <property type="entry name" value="HISTIDINE KINASE"/>
    <property type="match status" value="1"/>
</dbReference>
<accession>A0A0D1MPK5</accession>
<dbReference type="Pfam" id="PF00512">
    <property type="entry name" value="HisKA"/>
    <property type="match status" value="1"/>
</dbReference>
<evidence type="ECO:0000313" key="10">
    <source>
        <dbReference type="EMBL" id="KIU29336.1"/>
    </source>
</evidence>
<dbReference type="SUPFAM" id="SSF55785">
    <property type="entry name" value="PYP-like sensor domain (PAS domain)"/>
    <property type="match status" value="2"/>
</dbReference>
<dbReference type="AlphaFoldDB" id="A0A0D1MPK5"/>
<evidence type="ECO:0000256" key="7">
    <source>
        <dbReference type="SAM" id="Coils"/>
    </source>
</evidence>
<dbReference type="InterPro" id="IPR005467">
    <property type="entry name" value="His_kinase_dom"/>
</dbReference>
<comment type="caution">
    <text evidence="10">The sequence shown here is derived from an EMBL/GenBank/DDBJ whole genome shotgun (WGS) entry which is preliminary data.</text>
</comment>
<dbReference type="EMBL" id="JXTP01000018">
    <property type="protein sequence ID" value="KIU29336.1"/>
    <property type="molecule type" value="Genomic_DNA"/>
</dbReference>
<dbReference type="SUPFAM" id="SSF47384">
    <property type="entry name" value="Homodimeric domain of signal transducing histidine kinase"/>
    <property type="match status" value="1"/>
</dbReference>
<protein>
    <recommendedName>
        <fullName evidence="2">histidine kinase</fullName>
        <ecNumber evidence="2">2.7.13.3</ecNumber>
    </recommendedName>
</protein>
<dbReference type="InterPro" id="IPR001789">
    <property type="entry name" value="Sig_transdc_resp-reg_receiver"/>
</dbReference>
<feature type="domain" description="Response regulatory" evidence="9">
    <location>
        <begin position="622"/>
        <end position="739"/>
    </location>
</feature>
<proteinExistence type="predicted"/>
<dbReference type="FunFam" id="3.30.565.10:FF:000049">
    <property type="entry name" value="Two-component sensor histidine kinase"/>
    <property type="match status" value="1"/>
</dbReference>
<evidence type="ECO:0000259" key="8">
    <source>
        <dbReference type="PROSITE" id="PS50109"/>
    </source>
</evidence>
<evidence type="ECO:0000313" key="11">
    <source>
        <dbReference type="Proteomes" id="UP000033203"/>
    </source>
</evidence>
<feature type="domain" description="Histidine kinase" evidence="8">
    <location>
        <begin position="392"/>
        <end position="602"/>
    </location>
</feature>
<dbReference type="Pfam" id="PF02518">
    <property type="entry name" value="HATPase_c"/>
    <property type="match status" value="1"/>
</dbReference>
<dbReference type="SUPFAM" id="SSF55874">
    <property type="entry name" value="ATPase domain of HSP90 chaperone/DNA topoisomerase II/histidine kinase"/>
    <property type="match status" value="1"/>
</dbReference>
<dbReference type="NCBIfam" id="NF041832">
    <property type="entry name" value="near_NosP_CTERM"/>
    <property type="match status" value="1"/>
</dbReference>
<dbReference type="Pfam" id="PF12860">
    <property type="entry name" value="PAS_7"/>
    <property type="match status" value="2"/>
</dbReference>
<dbReference type="InterPro" id="IPR004358">
    <property type="entry name" value="Sig_transdc_His_kin-like_C"/>
</dbReference>
<keyword evidence="7" id="KW-0175">Coiled coil</keyword>
<dbReference type="PROSITE" id="PS50110">
    <property type="entry name" value="RESPONSE_REGULATORY"/>
    <property type="match status" value="1"/>
</dbReference>
<dbReference type="Gene3D" id="3.40.50.2300">
    <property type="match status" value="1"/>
</dbReference>
<name>A0A0D1MPK5_9SPHN</name>
<dbReference type="Gene3D" id="3.30.565.10">
    <property type="entry name" value="Histidine kinase-like ATPase, C-terminal domain"/>
    <property type="match status" value="1"/>
</dbReference>
<dbReference type="SMART" id="SM00388">
    <property type="entry name" value="HisKA"/>
    <property type="match status" value="1"/>
</dbReference>
<dbReference type="EC" id="2.7.13.3" evidence="2"/>
<keyword evidence="4" id="KW-0808">Transferase</keyword>
<dbReference type="InterPro" id="IPR003594">
    <property type="entry name" value="HATPase_dom"/>
</dbReference>
<dbReference type="Pfam" id="PF00072">
    <property type="entry name" value="Response_reg"/>
    <property type="match status" value="1"/>
</dbReference>
<evidence type="ECO:0000256" key="5">
    <source>
        <dbReference type="ARBA" id="ARBA00022777"/>
    </source>
</evidence>
<dbReference type="CDD" id="cd00082">
    <property type="entry name" value="HisKA"/>
    <property type="match status" value="1"/>
</dbReference>
<reference evidence="10 11" key="1">
    <citation type="submission" date="2015-01" db="EMBL/GenBank/DDBJ databases">
        <title>Genome of Sphingomonas taxi strain 30a.</title>
        <authorList>
            <person name="Eevers N."/>
            <person name="Van Hamme J."/>
            <person name="Bottos E."/>
            <person name="Weyens N."/>
            <person name="Vangronsveld J."/>
        </authorList>
    </citation>
    <scope>NUCLEOTIDE SEQUENCE [LARGE SCALE GENOMIC DNA]</scope>
    <source>
        <strain evidence="10 11">30a</strain>
    </source>
</reference>
<sequence>MTGQRDDAAHVAALEARIAKLERINRSLMDRVERSTDLQGNAFSVFETAIALESKVRERTADLERALDDLAASNAALAHARDAADAARRRLGDAIEALDEGFAIFDTDDRLVLCNRTYLSLWPTIADRIQPGVAFDEIAGAICEVGSTLGPLVSPARWVSERVGRHQVADGGQVILLADGRWIQVNEQRTSEGGIVGVYTDITDIKAEDARQRARELAERAVVLQGTLDAMPQGVCLFAPDRSLLAWNDPLLTLLDLAPQRMRQRMSDHAALVKWCKTKLPRADAADTLGWVDTQGSDPAEATREIVAVRRLADGRSIEIRRQPMADGGMVMSFDDVTERLKTADALEQRVAARTRELEQEVRERQAAELAMRAAKMAAEQANLSKTRFLAAASHDLLQPLNAARLFVSALAGRRLAEGNRKIVDQAASALDSIEGLLEALLEISKLDAGAITPDLGDVPLDEMFTALRAEFAVVAAERGLTLNVVPTRLWVHSDRRLLRRVLQNFLSNAVRYTERGSITMTARAEGRSVAITVADTGPGIDPSHHAEIFDEFRRLNTGASQGIGLGLAIVQRASRMLGHPVRVDSALGAGATFSIEAPLAATGVAGATASAAPARGLGVSTVLVLDNEESILAGMQAMLGGWGVRVRTAATLEDARAIVRRSRLRPDVILADYHLGSDTLGDAAVATLREDIGAKVPAAIITADRMPDLREQLLAAGLHVLQKPVKPAQLRALLASVR</sequence>
<dbReference type="Gene3D" id="3.30.450.20">
    <property type="entry name" value="PAS domain"/>
    <property type="match status" value="2"/>
</dbReference>
<keyword evidence="5 10" id="KW-0418">Kinase</keyword>
<dbReference type="Proteomes" id="UP000033203">
    <property type="component" value="Unassembled WGS sequence"/>
</dbReference>
<dbReference type="Gene3D" id="1.10.287.130">
    <property type="match status" value="1"/>
</dbReference>
<evidence type="ECO:0000256" key="3">
    <source>
        <dbReference type="ARBA" id="ARBA00022553"/>
    </source>
</evidence>
<dbReference type="InterPro" id="IPR003661">
    <property type="entry name" value="HisK_dim/P_dom"/>
</dbReference>
<dbReference type="PATRIC" id="fig|1549858.7.peg.149"/>
<gene>
    <name evidence="10" type="ORF">SR41_04855</name>
</gene>
<keyword evidence="3 6" id="KW-0597">Phosphoprotein</keyword>
<evidence type="ECO:0000256" key="4">
    <source>
        <dbReference type="ARBA" id="ARBA00022679"/>
    </source>
</evidence>
<dbReference type="InterPro" id="IPR035965">
    <property type="entry name" value="PAS-like_dom_sf"/>
</dbReference>
<evidence type="ECO:0000256" key="6">
    <source>
        <dbReference type="PROSITE-ProRule" id="PRU00169"/>
    </source>
</evidence>
<evidence type="ECO:0000259" key="9">
    <source>
        <dbReference type="PROSITE" id="PS50110"/>
    </source>
</evidence>
<dbReference type="InterPro" id="IPR036890">
    <property type="entry name" value="HATPase_C_sf"/>
</dbReference>
<organism evidence="10 11">
    <name type="scientific">Sphingomonas melonis</name>
    <dbReference type="NCBI Taxonomy" id="152682"/>
    <lineage>
        <taxon>Bacteria</taxon>
        <taxon>Pseudomonadati</taxon>
        <taxon>Pseudomonadota</taxon>
        <taxon>Alphaproteobacteria</taxon>
        <taxon>Sphingomonadales</taxon>
        <taxon>Sphingomonadaceae</taxon>
        <taxon>Sphingomonas</taxon>
    </lineage>
</organism>
<dbReference type="PROSITE" id="PS50109">
    <property type="entry name" value="HIS_KIN"/>
    <property type="match status" value="1"/>
</dbReference>
<dbReference type="SMART" id="SM00448">
    <property type="entry name" value="REC"/>
    <property type="match status" value="1"/>
</dbReference>
<dbReference type="GO" id="GO:0009927">
    <property type="term" value="F:histidine phosphotransfer kinase activity"/>
    <property type="evidence" value="ECO:0007669"/>
    <property type="project" value="TreeGrafter"/>
</dbReference>
<dbReference type="CDD" id="cd00156">
    <property type="entry name" value="REC"/>
    <property type="match status" value="1"/>
</dbReference>